<dbReference type="EMBL" id="BPLR01004244">
    <property type="protein sequence ID" value="GIX93405.1"/>
    <property type="molecule type" value="Genomic_DNA"/>
</dbReference>
<sequence length="192" mass="21326">MGIPPYLLYIVLMDWNCKVAGAGEMGLPLSVAVQHKFVVTCLDENLKLGGAWFLCIFLAEGFTNLLHPFQNAKCPCSPKLMQAGFSISPTVHFLKCRLPHLNNLSYRNGFIPISHLVDLVSGESHLMKGFVDLVTICHTGMGLPISHLVDLVSGESHLMKGFDDFMDLVAIQSFLFFIERRGLQFTGRESLL</sequence>
<protein>
    <submittedName>
        <fullName evidence="1">Uncharacterized protein</fullName>
    </submittedName>
</protein>
<comment type="caution">
    <text evidence="1">The sequence shown here is derived from an EMBL/GenBank/DDBJ whole genome shotgun (WGS) entry which is preliminary data.</text>
</comment>
<accession>A0AAV4P9Z0</accession>
<name>A0AAV4P9Z0_CAEEX</name>
<dbReference type="AlphaFoldDB" id="A0AAV4P9Z0"/>
<gene>
    <name evidence="1" type="ORF">CEXT_776431</name>
</gene>
<evidence type="ECO:0000313" key="2">
    <source>
        <dbReference type="Proteomes" id="UP001054945"/>
    </source>
</evidence>
<keyword evidence="2" id="KW-1185">Reference proteome</keyword>
<organism evidence="1 2">
    <name type="scientific">Caerostris extrusa</name>
    <name type="common">Bark spider</name>
    <name type="synonym">Caerostris bankana</name>
    <dbReference type="NCBI Taxonomy" id="172846"/>
    <lineage>
        <taxon>Eukaryota</taxon>
        <taxon>Metazoa</taxon>
        <taxon>Ecdysozoa</taxon>
        <taxon>Arthropoda</taxon>
        <taxon>Chelicerata</taxon>
        <taxon>Arachnida</taxon>
        <taxon>Araneae</taxon>
        <taxon>Araneomorphae</taxon>
        <taxon>Entelegynae</taxon>
        <taxon>Araneoidea</taxon>
        <taxon>Araneidae</taxon>
        <taxon>Caerostris</taxon>
    </lineage>
</organism>
<evidence type="ECO:0000313" key="1">
    <source>
        <dbReference type="EMBL" id="GIX93405.1"/>
    </source>
</evidence>
<proteinExistence type="predicted"/>
<dbReference type="Proteomes" id="UP001054945">
    <property type="component" value="Unassembled WGS sequence"/>
</dbReference>
<reference evidence="1 2" key="1">
    <citation type="submission" date="2021-06" db="EMBL/GenBank/DDBJ databases">
        <title>Caerostris extrusa draft genome.</title>
        <authorList>
            <person name="Kono N."/>
            <person name="Arakawa K."/>
        </authorList>
    </citation>
    <scope>NUCLEOTIDE SEQUENCE [LARGE SCALE GENOMIC DNA]</scope>
</reference>